<dbReference type="Pfam" id="PF06754">
    <property type="entry name" value="PhnG"/>
    <property type="match status" value="1"/>
</dbReference>
<dbReference type="Proteomes" id="UP000291088">
    <property type="component" value="Unassembled WGS sequence"/>
</dbReference>
<dbReference type="OrthoDB" id="530475at2"/>
<evidence type="ECO:0000313" key="2">
    <source>
        <dbReference type="Proteomes" id="UP000291088"/>
    </source>
</evidence>
<reference evidence="1 2" key="1">
    <citation type="submission" date="2019-01" db="EMBL/GenBank/DDBJ databases">
        <authorList>
            <person name="Deng T."/>
        </authorList>
    </citation>
    <scope>NUCLEOTIDE SEQUENCE [LARGE SCALE GENOMIC DNA]</scope>
    <source>
        <strain evidence="1 2">F8825</strain>
    </source>
</reference>
<keyword evidence="2" id="KW-1185">Reference proteome</keyword>
<accession>A0A4Q2SUP6</accession>
<sequence>MDAKKQNTSGETADGDRKRTMDLLARATISELTAGWTALSSRPDVQMLRGPETGLVMVRGRIGGGGSPFNLGEATVSRATVRLASGIVGFGQALGTDREKARLAAIFDALWQQEDTRDFVEARLLLPVAARIAAEDRRRTEETAATRVDFFTMVRGED</sequence>
<proteinExistence type="predicted"/>
<dbReference type="InterPro" id="IPR009609">
    <property type="entry name" value="Phosphonate_metab_PhnG"/>
</dbReference>
<dbReference type="EMBL" id="SDVB01000253">
    <property type="protein sequence ID" value="RYC09736.1"/>
    <property type="molecule type" value="Genomic_DNA"/>
</dbReference>
<gene>
    <name evidence="1" type="primary">phnG</name>
    <name evidence="1" type="ORF">EUU22_16700</name>
</gene>
<organism evidence="1 2">
    <name type="scientific">Ciceribacter ferrooxidans</name>
    <dbReference type="NCBI Taxonomy" id="2509717"/>
    <lineage>
        <taxon>Bacteria</taxon>
        <taxon>Pseudomonadati</taxon>
        <taxon>Pseudomonadota</taxon>
        <taxon>Alphaproteobacteria</taxon>
        <taxon>Hyphomicrobiales</taxon>
        <taxon>Rhizobiaceae</taxon>
        <taxon>Ciceribacter</taxon>
    </lineage>
</organism>
<protein>
    <submittedName>
        <fullName evidence="1">Phosphonate C-P lyase system protein PhnG</fullName>
    </submittedName>
</protein>
<name>A0A4Q2SUP6_9HYPH</name>
<dbReference type="GO" id="GO:0019634">
    <property type="term" value="P:organic phosphonate metabolic process"/>
    <property type="evidence" value="ECO:0007669"/>
    <property type="project" value="InterPro"/>
</dbReference>
<dbReference type="GO" id="GO:0016829">
    <property type="term" value="F:lyase activity"/>
    <property type="evidence" value="ECO:0007669"/>
    <property type="project" value="UniProtKB-KW"/>
</dbReference>
<dbReference type="GO" id="GO:0015716">
    <property type="term" value="P:organic phosphonate transport"/>
    <property type="evidence" value="ECO:0007669"/>
    <property type="project" value="InterPro"/>
</dbReference>
<dbReference type="AlphaFoldDB" id="A0A4Q2SUP6"/>
<dbReference type="NCBIfam" id="TIGR03293">
    <property type="entry name" value="PhnG_redo"/>
    <property type="match status" value="1"/>
</dbReference>
<dbReference type="RefSeq" id="WP_129333141.1">
    <property type="nucleotide sequence ID" value="NZ_SDVB01000253.1"/>
</dbReference>
<evidence type="ECO:0000313" key="1">
    <source>
        <dbReference type="EMBL" id="RYC09736.1"/>
    </source>
</evidence>
<comment type="caution">
    <text evidence="1">The sequence shown here is derived from an EMBL/GenBank/DDBJ whole genome shotgun (WGS) entry which is preliminary data.</text>
</comment>
<keyword evidence="1" id="KW-0456">Lyase</keyword>